<gene>
    <name evidence="1" type="ORF">DARMORV10_A06P10700.1</name>
</gene>
<dbReference type="EMBL" id="HG994360">
    <property type="protein sequence ID" value="CAF2083154.1"/>
    <property type="molecule type" value="Genomic_DNA"/>
</dbReference>
<protein>
    <submittedName>
        <fullName evidence="1">(rape) hypothetical protein</fullName>
    </submittedName>
</protein>
<accession>A0A816S889</accession>
<proteinExistence type="predicted"/>
<dbReference type="Proteomes" id="UP001295469">
    <property type="component" value="Chromosome A06"/>
</dbReference>
<name>A0A816S889_BRANA</name>
<organism evidence="1">
    <name type="scientific">Brassica napus</name>
    <name type="common">Rape</name>
    <dbReference type="NCBI Taxonomy" id="3708"/>
    <lineage>
        <taxon>Eukaryota</taxon>
        <taxon>Viridiplantae</taxon>
        <taxon>Streptophyta</taxon>
        <taxon>Embryophyta</taxon>
        <taxon>Tracheophyta</taxon>
        <taxon>Spermatophyta</taxon>
        <taxon>Magnoliopsida</taxon>
        <taxon>eudicotyledons</taxon>
        <taxon>Gunneridae</taxon>
        <taxon>Pentapetalae</taxon>
        <taxon>rosids</taxon>
        <taxon>malvids</taxon>
        <taxon>Brassicales</taxon>
        <taxon>Brassicaceae</taxon>
        <taxon>Brassiceae</taxon>
        <taxon>Brassica</taxon>
    </lineage>
</organism>
<evidence type="ECO:0000313" key="1">
    <source>
        <dbReference type="EMBL" id="CAF2083154.1"/>
    </source>
</evidence>
<sequence>MVGRETSLVPRRGEVLKRVLRVVFSSCLCFSSRRSRQSRLRSSSFVTPSLDIIKH</sequence>
<dbReference type="AlphaFoldDB" id="A0A816S889"/>
<reference evidence="1" key="1">
    <citation type="submission" date="2021-01" db="EMBL/GenBank/DDBJ databases">
        <authorList>
            <consortium name="Genoscope - CEA"/>
            <person name="William W."/>
        </authorList>
    </citation>
    <scope>NUCLEOTIDE SEQUENCE</scope>
</reference>